<evidence type="ECO:0000259" key="4">
    <source>
        <dbReference type="PROSITE" id="PS50238"/>
    </source>
</evidence>
<evidence type="ECO:0000313" key="5">
    <source>
        <dbReference type="EMBL" id="CAE2227918.1"/>
    </source>
</evidence>
<dbReference type="PANTHER" id="PTHR45808">
    <property type="entry name" value="RHO GTPASE-ACTIVATING PROTEIN 68F"/>
    <property type="match status" value="1"/>
</dbReference>
<feature type="compositionally biased region" description="Polar residues" evidence="2">
    <location>
        <begin position="1"/>
        <end position="20"/>
    </location>
</feature>
<dbReference type="GO" id="GO:0005096">
    <property type="term" value="F:GTPase activator activity"/>
    <property type="evidence" value="ECO:0007669"/>
    <property type="project" value="UniProtKB-KW"/>
</dbReference>
<accession>A0A7S4IFN5</accession>
<dbReference type="PROSITE" id="PS50238">
    <property type="entry name" value="RHOGAP"/>
    <property type="match status" value="1"/>
</dbReference>
<evidence type="ECO:0000256" key="1">
    <source>
        <dbReference type="ARBA" id="ARBA00022468"/>
    </source>
</evidence>
<dbReference type="Pfam" id="PF00169">
    <property type="entry name" value="PH"/>
    <property type="match status" value="1"/>
</dbReference>
<dbReference type="InterPro" id="IPR011993">
    <property type="entry name" value="PH-like_dom_sf"/>
</dbReference>
<dbReference type="Gene3D" id="2.30.29.30">
    <property type="entry name" value="Pleckstrin-homology domain (PH domain)/Phosphotyrosine-binding domain (PTB)"/>
    <property type="match status" value="1"/>
</dbReference>
<dbReference type="SUPFAM" id="SSF48350">
    <property type="entry name" value="GTPase activation domain, GAP"/>
    <property type="match status" value="1"/>
</dbReference>
<dbReference type="GO" id="GO:0005737">
    <property type="term" value="C:cytoplasm"/>
    <property type="evidence" value="ECO:0007669"/>
    <property type="project" value="TreeGrafter"/>
</dbReference>
<dbReference type="GO" id="GO:0007264">
    <property type="term" value="P:small GTPase-mediated signal transduction"/>
    <property type="evidence" value="ECO:0007669"/>
    <property type="project" value="TreeGrafter"/>
</dbReference>
<dbReference type="SMART" id="SM00324">
    <property type="entry name" value="RhoGAP"/>
    <property type="match status" value="1"/>
</dbReference>
<dbReference type="InterPro" id="IPR001849">
    <property type="entry name" value="PH_domain"/>
</dbReference>
<feature type="region of interest" description="Disordered" evidence="2">
    <location>
        <begin position="1"/>
        <end position="28"/>
    </location>
</feature>
<dbReference type="SUPFAM" id="SSF50729">
    <property type="entry name" value="PH domain-like"/>
    <property type="match status" value="1"/>
</dbReference>
<dbReference type="PANTHER" id="PTHR45808:SF2">
    <property type="entry name" value="RHO GTPASE-ACTIVATING PROTEIN 68F"/>
    <property type="match status" value="1"/>
</dbReference>
<dbReference type="InterPro" id="IPR008936">
    <property type="entry name" value="Rho_GTPase_activation_prot"/>
</dbReference>
<dbReference type="Gene3D" id="1.10.555.10">
    <property type="entry name" value="Rho GTPase activation protein"/>
    <property type="match status" value="1"/>
</dbReference>
<protein>
    <submittedName>
        <fullName evidence="5">Uncharacterized protein</fullName>
    </submittedName>
</protein>
<organism evidence="5">
    <name type="scientific">Vannella robusta</name>
    <dbReference type="NCBI Taxonomy" id="1487602"/>
    <lineage>
        <taxon>Eukaryota</taxon>
        <taxon>Amoebozoa</taxon>
        <taxon>Discosea</taxon>
        <taxon>Flabellinia</taxon>
        <taxon>Vannellidae</taxon>
        <taxon>Vannella</taxon>
    </lineage>
</organism>
<name>A0A7S4IFN5_9EUKA</name>
<evidence type="ECO:0000259" key="3">
    <source>
        <dbReference type="PROSITE" id="PS50003"/>
    </source>
</evidence>
<sequence length="411" mass="46014">MPTPEETSTKISLEKSANTSVPPPSKISVQESAPSKLITSLLGSFSALPDISNNLANAAVDNSHPSAPGVLKEGPILKKSKALKMWQRKFARLFAGYLEYSSKPPEATTAEVDAVLLLSEYSVHEDHNLRDGTFILMKSNNGKGDYLFQGTTEGEHKLWLDILREQIAESANNPNAVVSSSLPTLRQRTSMSSFQSRRFFKGRKKEEAAEPQAKPKVFGLLLRELQDSEIDQELFVPKIVVQTASYLEHCLTTEGLFRKSGSTALLKSLCAKYDAGEPVDLSEVLDPNAVAGLLKKFLRDLKEPLFTYQLYDHWMKFEGVPDNDKITFVRKYYKQLPPLNQSTWKYLLELLVKVKEREAQNLMSASNLAIVFGPNVLWKENGTMEDSTLEARVVSALLKFFILNKDEILKP</sequence>
<dbReference type="InterPro" id="IPR000198">
    <property type="entry name" value="RhoGAP_dom"/>
</dbReference>
<dbReference type="PROSITE" id="PS50003">
    <property type="entry name" value="PH_DOMAIN"/>
    <property type="match status" value="1"/>
</dbReference>
<proteinExistence type="predicted"/>
<evidence type="ECO:0000256" key="2">
    <source>
        <dbReference type="SAM" id="MobiDB-lite"/>
    </source>
</evidence>
<dbReference type="EMBL" id="HBKP01016767">
    <property type="protein sequence ID" value="CAE2227918.1"/>
    <property type="molecule type" value="Transcribed_RNA"/>
</dbReference>
<gene>
    <name evidence="5" type="ORF">VSP0166_LOCUS11884</name>
</gene>
<feature type="domain" description="Rho-GAP" evidence="4">
    <location>
        <begin position="223"/>
        <end position="409"/>
    </location>
</feature>
<keyword evidence="1" id="KW-0343">GTPase activation</keyword>
<dbReference type="Pfam" id="PF00620">
    <property type="entry name" value="RhoGAP"/>
    <property type="match status" value="1"/>
</dbReference>
<dbReference type="SMART" id="SM00233">
    <property type="entry name" value="PH"/>
    <property type="match status" value="1"/>
</dbReference>
<dbReference type="AlphaFoldDB" id="A0A7S4IFN5"/>
<feature type="domain" description="PH" evidence="3">
    <location>
        <begin position="69"/>
        <end position="168"/>
    </location>
</feature>
<reference evidence="5" key="1">
    <citation type="submission" date="2021-01" db="EMBL/GenBank/DDBJ databases">
        <authorList>
            <person name="Corre E."/>
            <person name="Pelletier E."/>
            <person name="Niang G."/>
            <person name="Scheremetjew M."/>
            <person name="Finn R."/>
            <person name="Kale V."/>
            <person name="Holt S."/>
            <person name="Cochrane G."/>
            <person name="Meng A."/>
            <person name="Brown T."/>
            <person name="Cohen L."/>
        </authorList>
    </citation>
    <scope>NUCLEOTIDE SEQUENCE</scope>
    <source>
        <strain evidence="5">DIVA3 518/3/11/1/6</strain>
    </source>
</reference>